<feature type="region of interest" description="Disordered" evidence="1">
    <location>
        <begin position="1"/>
        <end position="58"/>
    </location>
</feature>
<dbReference type="AlphaFoldDB" id="A0A485MMI7"/>
<organism evidence="2 3">
    <name type="scientific">Lynx pardinus</name>
    <name type="common">Iberian lynx</name>
    <name type="synonym">Felis pardina</name>
    <dbReference type="NCBI Taxonomy" id="191816"/>
    <lineage>
        <taxon>Eukaryota</taxon>
        <taxon>Metazoa</taxon>
        <taxon>Chordata</taxon>
        <taxon>Craniata</taxon>
        <taxon>Vertebrata</taxon>
        <taxon>Euteleostomi</taxon>
        <taxon>Mammalia</taxon>
        <taxon>Eutheria</taxon>
        <taxon>Laurasiatheria</taxon>
        <taxon>Carnivora</taxon>
        <taxon>Feliformia</taxon>
        <taxon>Felidae</taxon>
        <taxon>Felinae</taxon>
        <taxon>Lynx</taxon>
    </lineage>
</organism>
<feature type="compositionally biased region" description="Low complexity" evidence="1">
    <location>
        <begin position="21"/>
        <end position="33"/>
    </location>
</feature>
<reference evidence="2 3" key="1">
    <citation type="submission" date="2019-01" db="EMBL/GenBank/DDBJ databases">
        <authorList>
            <person name="Alioto T."/>
            <person name="Alioto T."/>
        </authorList>
    </citation>
    <scope>NUCLEOTIDE SEQUENCE [LARGE SCALE GENOMIC DNA]</scope>
</reference>
<feature type="compositionally biased region" description="Basic and acidic residues" evidence="1">
    <location>
        <begin position="1"/>
        <end position="10"/>
    </location>
</feature>
<evidence type="ECO:0000313" key="2">
    <source>
        <dbReference type="EMBL" id="VFV21517.1"/>
    </source>
</evidence>
<sequence length="85" mass="9018">MAEGRQREISPRAATRRARSDSSAARQVSVRSGRPSEKESTTSSRRAGEAAVSDSTTQAEVRAALACAGVVVQLRHPATCPLVRI</sequence>
<gene>
    <name evidence="2" type="ORF">LYPA_23C001992</name>
</gene>
<proteinExistence type="predicted"/>
<name>A0A485MMI7_LYNPA</name>
<dbReference type="EMBL" id="CAAGRJ010003675">
    <property type="protein sequence ID" value="VFV21517.1"/>
    <property type="molecule type" value="Genomic_DNA"/>
</dbReference>
<evidence type="ECO:0000313" key="3">
    <source>
        <dbReference type="Proteomes" id="UP000386466"/>
    </source>
</evidence>
<accession>A0A485MMI7</accession>
<protein>
    <submittedName>
        <fullName evidence="2">Uncharacterized protein</fullName>
    </submittedName>
</protein>
<keyword evidence="3" id="KW-1185">Reference proteome</keyword>
<dbReference type="Proteomes" id="UP000386466">
    <property type="component" value="Unassembled WGS sequence"/>
</dbReference>
<evidence type="ECO:0000256" key="1">
    <source>
        <dbReference type="SAM" id="MobiDB-lite"/>
    </source>
</evidence>